<dbReference type="PROSITE" id="PS50853">
    <property type="entry name" value="FN3"/>
    <property type="match status" value="1"/>
</dbReference>
<keyword evidence="3" id="KW-0732">Signal</keyword>
<dbReference type="SUPFAM" id="SSF52743">
    <property type="entry name" value="Subtilisin-like"/>
    <property type="match status" value="1"/>
</dbReference>
<dbReference type="PANTHER" id="PTHR43806">
    <property type="entry name" value="PEPTIDASE S8"/>
    <property type="match status" value="1"/>
</dbReference>
<feature type="active site" description="Charge relay system" evidence="6">
    <location>
        <position position="498"/>
    </location>
</feature>
<dbReference type="SUPFAM" id="SSF49265">
    <property type="entry name" value="Fibronectin type III"/>
    <property type="match status" value="1"/>
</dbReference>
<evidence type="ECO:0000313" key="8">
    <source>
        <dbReference type="EMBL" id="WGH74134.1"/>
    </source>
</evidence>
<dbReference type="RefSeq" id="WP_279650015.1">
    <property type="nucleotide sequence ID" value="NZ_CP122539.1"/>
</dbReference>
<dbReference type="Proteomes" id="UP001232001">
    <property type="component" value="Chromosome"/>
</dbReference>
<dbReference type="CDD" id="cd00063">
    <property type="entry name" value="FN3"/>
    <property type="match status" value="1"/>
</dbReference>
<feature type="domain" description="Fibronectin type-III" evidence="7">
    <location>
        <begin position="568"/>
        <end position="669"/>
    </location>
</feature>
<dbReference type="InterPro" id="IPR036116">
    <property type="entry name" value="FN3_sf"/>
</dbReference>
<accession>A0ABY8KYM8</accession>
<evidence type="ECO:0000256" key="6">
    <source>
        <dbReference type="PROSITE-ProRule" id="PRU01240"/>
    </source>
</evidence>
<proteinExistence type="inferred from homology"/>
<sequence length="2541" mass="282417">MEDLDVEDWIQKEKSKEKAIKKILNDIESRKPITYYENEEKKEGSDKLKTNLIESIMNKITKILNKMKHLAIWVFLLCLASGYAQSNKGLVPQKIRVKIEPSAVTLLHKNLEQSSKENKLETGFAEINKLNNKYGATKMKRVFPHAGKNESKHMKYGLHLWYEITINDSQASLQKVANDYENNLNILHSEPIRVKTLEKSKIVEVPEVNTTTSAVLSTNDPYLPSQWHYNNDGSLEGSIAGSDINLFEAWEITQGKSNVIVAVVDGGIDVDHVDLQDNMWINEAELNGEPGVDDDFNGYVDDIHGYNFVDNSGQITDQEHGTHVAGTVSAVNNNGKGVAGVAGGSGNNDGAKLISCQVFADNGGGNFAAAIVYGADNGAVISQNSWGYQLAGQYEQSVLDAIDYFIAEAGSYPNSPMKGGVVIFAAGNNNNDLAHYPGYYENAISVASIGTNFKRAYYSNYGDWVDIASVGGDIRLGTKNGVLSTFPDNKYGYLQGTSMATPHVSGIAALVISKYGSSTFTNEMLKDRLLTSVKNIDVYNPDYSGKLGAGYIDAAMALAENDMTAPMIIDNLTVTGVSQDFAKVSWQVPVDEKDGTPFGYEIYYSKDSNFASKDMMVVANNFSEVGETIEAEIVDLEFLTTYYIAVAAVDRWGNTSEMSNIVEITTNSGPDISSDKFSLNIPVDVTATTQASDVFNILNNDNGVLNWTVEARQIRAIQSKNSVQYPKQGTIKSFNQINVIKQEVAEVEKFPTKQNKASKWEPEDLKYYNNVSYVIGDVDSTLTNSAATRFKITNPEGFNLTRVSSYMQLDKEDGPAIFEVYKGEQVIKENLVYSAELNAFGENDIRNYSHALKEQLFFEEGETFWLVFHAPSGNLYPLGIGAETSPEYSDNCFMSFDLGKTWQPISQAIESDIFVWAVTASSTTEPLATYTTFTPEAGSISGIGQEEVTVDIDASKLINGTYKSNIVVRSNDVDTPNYRIPLDVVVKGQESELTSVNILDFGHVFNGLSSTKEMTITNQGYGRFRTLSVSSSDPQFVVNTSRFALNIPALDERPLQITFTPNSVGNKNAVITLTDDAGKQFKFNVFAVSIEPAQMSIEKSVYNFDNVQIGDEPVDTIKITNTGQYPLQYGFPNFKSDVSYIENLPENIQRFPYTMEKMDYPVGYVFNDITSSGTDITNFFKQNSKELYQKVDLGFDFPFFGEIVGELYVTRNGLLTLETNSVFNATSTFHGTFMPNGYISAIVKEFAFAQQGSVHYKKDPGKFTVQYTNVRHANDPETASITLQIVIYDTGDIELIYDNIVGFPSYIMRGFYTAIENRAKNDGLLINSNRERVYLPHKAYQIVKIHSPGRGLIKDVVSSGGIIQPGETAELVMTVDKDKLIEGSFKEYISVLSNDPFRSSESIEVNINVTGGGASTIVVAPENVDFGDVFQNEEVTGSIGIENLGTKEISTKSIQFKNGQLTHETADVTVIKPNQTLYVNYTLLTNTLGAIDDVLEVVDENDQMYSVPFTGTIIDAPKMEVVEPSYAVTMNPDETATTKFTVKNSGKATLEYAIANTEHLTLETANNTTGEYAYISRTTYNEENKPSFQWYRLTEDDKVPFNVQNSDFWEAINLPFEFNFYNQKYSKLWMGTQGVLSFDEIKDESLNFFSPNPVPTADEVNNIIAPYFAAGGPNTSLPEDQRGRYFKAYEDKLVFEWRNYLNIFGFGSEYSFQAILYKDGTIKFQYKENIPTRARAFYGLIGIENQAATEAVQIAHYQDFLADGVAVEIIPANKYTLEANTSQEFDVTYSSVDVNAGTYNDAIYISSNDPLNRSVRVPFDITVGGDPVLTYIPETIDLGEKVVLPNQEYYEEFQLANTGKATLNVGNLRLKDPANAVIERYVFNFRWGWRWVPISSRDSFVIEPGFESETLRITFSPTEPNDNYSNAVMATINDGSTVELPITAIFKAPPAFTINADPIYKMAYNDDVLPYVLNLGNENGQSPLNYKLSMTYNRGTTTQSEKQSKSETVKNNSFLQKSSKAFTKKQNAKNAESKGDIVEILSYEEESGPYTSFGYNGIAVFSSATEFIAPASGFDLSHVQTWYVPGDWLNSDIEVEIRVGAFLENATPIHKETFNYTIESSDSYGSLLTFELGESVKIFPYEKFYLVISFPLGATFPQGAVRIETPVKDRYRYYNGGFWYDLYASGAAVRNFAWMNRVGSDTTSQLNWLTHVEEGTGSIEPGNTKDITLEFYPSRTLYPKNTANILIETNDPNASLTSINATLEINQAPELVTEQIYYVYESETLSLELEVKDLEGDAITNVALVENYPNVTFDFVNGTANFSYTPTYEDEGVYTFVFETEDENAVKGNSTITVEVMNKNRAPVANTLETKYMNLYNGEVEIVYNETMQDPDGDTLSFTYNIEDTSIVTAYISDEKLLLKPLAKGTTNVVITGKDAMGASTISTVQIVVVDSIESNEELEDAIDVHPNPVVDIMNVKISNPVMEPVFIKVINGTTGTTVKTFNEEKIDSDVGLPVNDLVPGIYFVQFQTKNAKWVKKIAIE</sequence>
<evidence type="ECO:0000256" key="1">
    <source>
        <dbReference type="ARBA" id="ARBA00011073"/>
    </source>
</evidence>
<dbReference type="Gene3D" id="3.40.50.200">
    <property type="entry name" value="Peptidase S8/S53 domain"/>
    <property type="match status" value="1"/>
</dbReference>
<dbReference type="InterPro" id="IPR023828">
    <property type="entry name" value="Peptidase_S8_Ser-AS"/>
</dbReference>
<dbReference type="InterPro" id="IPR036852">
    <property type="entry name" value="Peptidase_S8/S53_dom_sf"/>
</dbReference>
<dbReference type="InterPro" id="IPR003961">
    <property type="entry name" value="FN3_dom"/>
</dbReference>
<dbReference type="PRINTS" id="PR00723">
    <property type="entry name" value="SUBTILISIN"/>
</dbReference>
<keyword evidence="5 6" id="KW-0720">Serine protease</keyword>
<dbReference type="PROSITE" id="PS00138">
    <property type="entry name" value="SUBTILASE_SER"/>
    <property type="match status" value="1"/>
</dbReference>
<reference evidence="8 9" key="1">
    <citation type="submission" date="2023-04" db="EMBL/GenBank/DDBJ databases">
        <title>Tenacibaculum tangerinum sp. nov., isolated from sea tidal flat of South Korea.</title>
        <authorList>
            <person name="Lee S.H."/>
            <person name="Kim J.-J."/>
        </authorList>
    </citation>
    <scope>NUCLEOTIDE SEQUENCE [LARGE SCALE GENOMIC DNA]</scope>
    <source>
        <strain evidence="8 9">GRR-S3-23</strain>
    </source>
</reference>
<evidence type="ECO:0000256" key="3">
    <source>
        <dbReference type="ARBA" id="ARBA00022729"/>
    </source>
</evidence>
<evidence type="ECO:0000256" key="2">
    <source>
        <dbReference type="ARBA" id="ARBA00022670"/>
    </source>
</evidence>
<dbReference type="InterPro" id="IPR032304">
    <property type="entry name" value="Peptidase_S8_N"/>
</dbReference>
<dbReference type="NCBIfam" id="NF012200">
    <property type="entry name" value="choice_anch_D"/>
    <property type="match status" value="1"/>
</dbReference>
<dbReference type="InterPro" id="IPR022398">
    <property type="entry name" value="Peptidase_S8_His-AS"/>
</dbReference>
<dbReference type="Pfam" id="PF18962">
    <property type="entry name" value="Por_Secre_tail"/>
    <property type="match status" value="1"/>
</dbReference>
<dbReference type="Pfam" id="PF00082">
    <property type="entry name" value="Peptidase_S8"/>
    <property type="match status" value="1"/>
</dbReference>
<feature type="active site" description="Charge relay system" evidence="6">
    <location>
        <position position="320"/>
    </location>
</feature>
<dbReference type="InterPro" id="IPR050131">
    <property type="entry name" value="Peptidase_S8_subtilisin-like"/>
</dbReference>
<keyword evidence="2 6" id="KW-0645">Protease</keyword>
<dbReference type="InterPro" id="IPR015500">
    <property type="entry name" value="Peptidase_S8_subtilisin-rel"/>
</dbReference>
<dbReference type="Pfam" id="PF16361">
    <property type="entry name" value="Peptidase_S8_N"/>
    <property type="match status" value="1"/>
</dbReference>
<protein>
    <submittedName>
        <fullName evidence="8">S8 family serine peptidase</fullName>
    </submittedName>
</protein>
<dbReference type="PROSITE" id="PS00137">
    <property type="entry name" value="SUBTILASE_HIS"/>
    <property type="match status" value="1"/>
</dbReference>
<keyword evidence="9" id="KW-1185">Reference proteome</keyword>
<evidence type="ECO:0000256" key="4">
    <source>
        <dbReference type="ARBA" id="ARBA00022801"/>
    </source>
</evidence>
<dbReference type="InterPro" id="IPR013783">
    <property type="entry name" value="Ig-like_fold"/>
</dbReference>
<dbReference type="InterPro" id="IPR000209">
    <property type="entry name" value="Peptidase_S8/S53_dom"/>
</dbReference>
<evidence type="ECO:0000313" key="9">
    <source>
        <dbReference type="Proteomes" id="UP001232001"/>
    </source>
</evidence>
<dbReference type="EMBL" id="CP122539">
    <property type="protein sequence ID" value="WGH74134.1"/>
    <property type="molecule type" value="Genomic_DNA"/>
</dbReference>
<gene>
    <name evidence="8" type="ORF">P8625_08365</name>
</gene>
<name>A0ABY8KYM8_9FLAO</name>
<dbReference type="InterPro" id="IPR026444">
    <property type="entry name" value="Secre_tail"/>
</dbReference>
<organism evidence="8 9">
    <name type="scientific">Tenacibaculum tangerinum</name>
    <dbReference type="NCBI Taxonomy" id="3038772"/>
    <lineage>
        <taxon>Bacteria</taxon>
        <taxon>Pseudomonadati</taxon>
        <taxon>Bacteroidota</taxon>
        <taxon>Flavobacteriia</taxon>
        <taxon>Flavobacteriales</taxon>
        <taxon>Flavobacteriaceae</taxon>
        <taxon>Tenacibaculum</taxon>
    </lineage>
</organism>
<comment type="similarity">
    <text evidence="1 6">Belongs to the peptidase S8 family.</text>
</comment>
<feature type="active site" description="Charge relay system" evidence="6">
    <location>
        <position position="265"/>
    </location>
</feature>
<dbReference type="SMART" id="SM00060">
    <property type="entry name" value="FN3"/>
    <property type="match status" value="1"/>
</dbReference>
<evidence type="ECO:0000256" key="5">
    <source>
        <dbReference type="ARBA" id="ARBA00022825"/>
    </source>
</evidence>
<dbReference type="PANTHER" id="PTHR43806:SF11">
    <property type="entry name" value="CEREVISIN-RELATED"/>
    <property type="match status" value="1"/>
</dbReference>
<dbReference type="Gene3D" id="2.60.40.10">
    <property type="entry name" value="Immunoglobulins"/>
    <property type="match status" value="4"/>
</dbReference>
<keyword evidence="4 6" id="KW-0378">Hydrolase</keyword>
<evidence type="ECO:0000259" key="7">
    <source>
        <dbReference type="PROSITE" id="PS50853"/>
    </source>
</evidence>
<dbReference type="PROSITE" id="PS51892">
    <property type="entry name" value="SUBTILASE"/>
    <property type="match status" value="1"/>
</dbReference>